<protein>
    <submittedName>
        <fullName evidence="2">Uncharacterized protein</fullName>
    </submittedName>
</protein>
<evidence type="ECO:0000256" key="1">
    <source>
        <dbReference type="SAM" id="MobiDB-lite"/>
    </source>
</evidence>
<accession>A0A7C8PH88</accession>
<evidence type="ECO:0000313" key="3">
    <source>
        <dbReference type="Proteomes" id="UP000297595"/>
    </source>
</evidence>
<feature type="compositionally biased region" description="Low complexity" evidence="1">
    <location>
        <begin position="24"/>
        <end position="38"/>
    </location>
</feature>
<comment type="caution">
    <text evidence="2">The sequence shown here is derived from an EMBL/GenBank/DDBJ whole genome shotgun (WGS) entry which is preliminary data.</text>
</comment>
<dbReference type="EMBL" id="SOZJ01000001">
    <property type="protein sequence ID" value="TGJ73521.1"/>
    <property type="molecule type" value="Genomic_DNA"/>
</dbReference>
<feature type="region of interest" description="Disordered" evidence="1">
    <location>
        <begin position="14"/>
        <end position="87"/>
    </location>
</feature>
<reference evidence="2 3" key="1">
    <citation type="submission" date="2019-03" db="EMBL/GenBank/DDBJ databases">
        <title>Nematode-trapping fungi genome.</title>
        <authorList>
            <person name="Vidal-Diez De Ulzurrun G."/>
        </authorList>
    </citation>
    <scope>NUCLEOTIDE SEQUENCE [LARGE SCALE GENOMIC DNA]</scope>
    <source>
        <strain evidence="2 3">TWF154</strain>
    </source>
</reference>
<dbReference type="Proteomes" id="UP000297595">
    <property type="component" value="Unassembled WGS sequence"/>
</dbReference>
<dbReference type="OrthoDB" id="10375320at2759"/>
<feature type="compositionally biased region" description="Basic and acidic residues" evidence="1">
    <location>
        <begin position="58"/>
        <end position="72"/>
    </location>
</feature>
<dbReference type="AlphaFoldDB" id="A0A7C8PH88"/>
<evidence type="ECO:0000313" key="2">
    <source>
        <dbReference type="EMBL" id="TGJ73521.1"/>
    </source>
</evidence>
<feature type="compositionally biased region" description="Low complexity" evidence="1">
    <location>
        <begin position="73"/>
        <end position="83"/>
    </location>
</feature>
<proteinExistence type="predicted"/>
<gene>
    <name evidence="2" type="ORF">EYR41_000609</name>
</gene>
<sequence>MALSKGYIDLVSTNGSLTPLFTEPATQDAPAAPAGAQPVSVDPNPSTPTSPEPGNIQDPKDIAPDSLRDQHKPAASQADLAPAPACPCPDRHLLRHIGGWATDNNEIIANQLFMPIEPAT</sequence>
<organism evidence="2 3">
    <name type="scientific">Orbilia oligospora</name>
    <name type="common">Nematode-trapping fungus</name>
    <name type="synonym">Arthrobotrys oligospora</name>
    <dbReference type="NCBI Taxonomy" id="2813651"/>
    <lineage>
        <taxon>Eukaryota</taxon>
        <taxon>Fungi</taxon>
        <taxon>Dikarya</taxon>
        <taxon>Ascomycota</taxon>
        <taxon>Pezizomycotina</taxon>
        <taxon>Orbiliomycetes</taxon>
        <taxon>Orbiliales</taxon>
        <taxon>Orbiliaceae</taxon>
        <taxon>Orbilia</taxon>
    </lineage>
</organism>
<name>A0A7C8PH88_ORBOL</name>